<organism evidence="12 13">
    <name type="scientific">Vagococcus zengguangii</name>
    <dbReference type="NCBI Taxonomy" id="2571750"/>
    <lineage>
        <taxon>Bacteria</taxon>
        <taxon>Bacillati</taxon>
        <taxon>Bacillota</taxon>
        <taxon>Bacilli</taxon>
        <taxon>Lactobacillales</taxon>
        <taxon>Enterococcaceae</taxon>
        <taxon>Vagococcus</taxon>
    </lineage>
</organism>
<feature type="binding site" evidence="8">
    <location>
        <position position="172"/>
    </location>
    <ligand>
        <name>Zn(2+)</name>
        <dbReference type="ChEBI" id="CHEBI:29105"/>
    </ligand>
</feature>
<dbReference type="Pfam" id="PF20511">
    <property type="entry name" value="PMI_typeI_cat"/>
    <property type="match status" value="1"/>
</dbReference>
<evidence type="ECO:0000259" key="10">
    <source>
        <dbReference type="Pfam" id="PF20511"/>
    </source>
</evidence>
<sequence>MKQPIFMTPVLQEKIWGGTKLRDIYHYDIPSDKTGECWAISAHPNGMGHVLPENEFSGESLADLFTNQPELFGNPQVDVFPLLTKIIDAADDLSVQVHPDDAYGLEHEGELGKTECWYVIDADPGAKIVYGHTAKTREELAERIHKGEWTELLEEVEVKAGDFFFVPSGTMHAIGAGVTILETQQSSDTTYRVYDYDRKDDQGNERELHIQQSIDVTTVPHHIAPFDQKVEKIGESELITLIESDYFNVFHWLINSPVKLNQVNKYTLVSVLEGEGTIMIDENEWPLAKGQHFIIPATVSTWKLSGNLDIIASTPGVKNN</sequence>
<comment type="catalytic activity">
    <reaction evidence="1 7">
        <text>D-mannose 6-phosphate = D-fructose 6-phosphate</text>
        <dbReference type="Rhea" id="RHEA:12356"/>
        <dbReference type="ChEBI" id="CHEBI:58735"/>
        <dbReference type="ChEBI" id="CHEBI:61527"/>
        <dbReference type="EC" id="5.3.1.8"/>
    </reaction>
</comment>
<gene>
    <name evidence="12" type="primary">manA</name>
    <name evidence="12" type="ORF">FA707_01180</name>
</gene>
<dbReference type="Pfam" id="PF21621">
    <property type="entry name" value="MPI_cupin_dom"/>
    <property type="match status" value="1"/>
</dbReference>
<dbReference type="InterPro" id="IPR011051">
    <property type="entry name" value="RmlC_Cupin_sf"/>
</dbReference>
<dbReference type="KEGG" id="vao:FA707_01180"/>
<dbReference type="InterPro" id="IPR014628">
    <property type="entry name" value="Man6P_isomerase_Firm_short"/>
</dbReference>
<dbReference type="Proteomes" id="UP000298615">
    <property type="component" value="Chromosome"/>
</dbReference>
<evidence type="ECO:0000313" key="13">
    <source>
        <dbReference type="Proteomes" id="UP000298615"/>
    </source>
</evidence>
<feature type="binding site" evidence="8">
    <location>
        <position position="115"/>
    </location>
    <ligand>
        <name>Zn(2+)</name>
        <dbReference type="ChEBI" id="CHEBI:29105"/>
    </ligand>
</feature>
<keyword evidence="13" id="KW-1185">Reference proteome</keyword>
<feature type="active site" evidence="9">
    <location>
        <position position="192"/>
    </location>
</feature>
<dbReference type="EC" id="5.3.1.8" evidence="3 7"/>
<dbReference type="InterPro" id="IPR046457">
    <property type="entry name" value="PMI_typeI_cat"/>
</dbReference>
<keyword evidence="4 7" id="KW-0479">Metal-binding</keyword>
<name>A0A4D7D0P6_9ENTE</name>
<dbReference type="PANTHER" id="PTHR42742">
    <property type="entry name" value="TRANSCRIPTIONAL REPRESSOR MPRA"/>
    <property type="match status" value="1"/>
</dbReference>
<evidence type="ECO:0000256" key="8">
    <source>
        <dbReference type="PIRSR" id="PIRSR036894-1"/>
    </source>
</evidence>
<dbReference type="GO" id="GO:0008270">
    <property type="term" value="F:zinc ion binding"/>
    <property type="evidence" value="ECO:0007669"/>
    <property type="project" value="UniProtKB-UniRule"/>
</dbReference>
<keyword evidence="6 7" id="KW-0413">Isomerase</keyword>
<evidence type="ECO:0000256" key="5">
    <source>
        <dbReference type="ARBA" id="ARBA00022833"/>
    </source>
</evidence>
<evidence type="ECO:0000259" key="11">
    <source>
        <dbReference type="Pfam" id="PF21621"/>
    </source>
</evidence>
<dbReference type="GO" id="GO:0004476">
    <property type="term" value="F:mannose-6-phosphate isomerase activity"/>
    <property type="evidence" value="ECO:0007669"/>
    <property type="project" value="UniProtKB-UniRule"/>
</dbReference>
<feature type="domain" description="Phosphomannose isomerase type I catalytic" evidence="10">
    <location>
        <begin position="7"/>
        <end position="118"/>
    </location>
</feature>
<dbReference type="Gene3D" id="2.60.120.10">
    <property type="entry name" value="Jelly Rolls"/>
    <property type="match status" value="2"/>
</dbReference>
<dbReference type="RefSeq" id="WP_136954137.1">
    <property type="nucleotide sequence ID" value="NZ_CP039712.1"/>
</dbReference>
<evidence type="ECO:0000256" key="1">
    <source>
        <dbReference type="ARBA" id="ARBA00000757"/>
    </source>
</evidence>
<protein>
    <recommendedName>
        <fullName evidence="3 7">Mannose-6-phosphate isomerase</fullName>
        <ecNumber evidence="3 7">5.3.1.8</ecNumber>
    </recommendedName>
</protein>
<evidence type="ECO:0000256" key="2">
    <source>
        <dbReference type="ARBA" id="ARBA00010772"/>
    </source>
</evidence>
<keyword evidence="5 7" id="KW-0862">Zinc</keyword>
<dbReference type="CDD" id="cd07010">
    <property type="entry name" value="cupin_PMI_type_I_N_bac"/>
    <property type="match status" value="1"/>
</dbReference>
<proteinExistence type="inferred from homology"/>
<dbReference type="InterPro" id="IPR001250">
    <property type="entry name" value="Man6P_Isoase-1"/>
</dbReference>
<feature type="domain" description="Mannose-6-phosphate isomerase cupin" evidence="11">
    <location>
        <begin position="240"/>
        <end position="314"/>
    </location>
</feature>
<dbReference type="GO" id="GO:0005975">
    <property type="term" value="P:carbohydrate metabolic process"/>
    <property type="evidence" value="ECO:0007669"/>
    <property type="project" value="UniProtKB-UniRule"/>
</dbReference>
<evidence type="ECO:0000256" key="9">
    <source>
        <dbReference type="PIRSR" id="PIRSR036894-2"/>
    </source>
</evidence>
<feature type="binding site" evidence="8">
    <location>
        <position position="98"/>
    </location>
    <ligand>
        <name>Zn(2+)</name>
        <dbReference type="ChEBI" id="CHEBI:29105"/>
    </ligand>
</feature>
<dbReference type="InterPro" id="IPR049071">
    <property type="entry name" value="MPI_cupin_dom"/>
</dbReference>
<reference evidence="12 13" key="1">
    <citation type="submission" date="2019-04" db="EMBL/GenBank/DDBJ databases">
        <title>Vagococcus sp. nov., isolated from faeces of yaks (Bos grunniens).</title>
        <authorList>
            <person name="Ge Y."/>
        </authorList>
    </citation>
    <scope>NUCLEOTIDE SEQUENCE [LARGE SCALE GENOMIC DNA]</scope>
    <source>
        <strain evidence="12 13">MN-17</strain>
    </source>
</reference>
<accession>A0A4D7D0P6</accession>
<dbReference type="PIRSF" id="PIRSF036894">
    <property type="entry name" value="PMI_Firm_short"/>
    <property type="match status" value="1"/>
</dbReference>
<comment type="similarity">
    <text evidence="2 7">Belongs to the mannose-6-phosphate isomerase type 1 family.</text>
</comment>
<dbReference type="InterPro" id="IPR014710">
    <property type="entry name" value="RmlC-like_jellyroll"/>
</dbReference>
<evidence type="ECO:0000256" key="4">
    <source>
        <dbReference type="ARBA" id="ARBA00022723"/>
    </source>
</evidence>
<evidence type="ECO:0000256" key="6">
    <source>
        <dbReference type="ARBA" id="ARBA00023235"/>
    </source>
</evidence>
<dbReference type="NCBIfam" id="TIGR00218">
    <property type="entry name" value="manA"/>
    <property type="match status" value="1"/>
</dbReference>
<evidence type="ECO:0000313" key="12">
    <source>
        <dbReference type="EMBL" id="QCI87316.1"/>
    </source>
</evidence>
<evidence type="ECO:0000256" key="7">
    <source>
        <dbReference type="PIRNR" id="PIRNR036894"/>
    </source>
</evidence>
<dbReference type="SUPFAM" id="SSF51182">
    <property type="entry name" value="RmlC-like cupins"/>
    <property type="match status" value="1"/>
</dbReference>
<dbReference type="EMBL" id="CP039712">
    <property type="protein sequence ID" value="QCI87316.1"/>
    <property type="molecule type" value="Genomic_DNA"/>
</dbReference>
<dbReference type="AlphaFoldDB" id="A0A4D7D0P6"/>
<dbReference type="PANTHER" id="PTHR42742:SF3">
    <property type="entry name" value="FRUCTOKINASE"/>
    <property type="match status" value="1"/>
</dbReference>
<dbReference type="InterPro" id="IPR051804">
    <property type="entry name" value="Carb_Metab_Reg_Kinase/Isom"/>
</dbReference>
<evidence type="ECO:0000256" key="3">
    <source>
        <dbReference type="ARBA" id="ARBA00011956"/>
    </source>
</evidence>
<comment type="cofactor">
    <cofactor evidence="8">
        <name>Zn(2+)</name>
        <dbReference type="ChEBI" id="CHEBI:29105"/>
    </cofactor>
    <text evidence="8">Binds 1 zinc ion per subunit.</text>
</comment>